<dbReference type="GO" id="GO:0005737">
    <property type="term" value="C:cytoplasm"/>
    <property type="evidence" value="ECO:0007669"/>
    <property type="project" value="TreeGrafter"/>
</dbReference>
<evidence type="ECO:0000256" key="2">
    <source>
        <dbReference type="ARBA" id="ARBA00022862"/>
    </source>
</evidence>
<gene>
    <name evidence="8" type="ORF">HW532_05065</name>
</gene>
<proteinExistence type="inferred from homology"/>
<reference evidence="8 9" key="1">
    <citation type="submission" date="2020-06" db="EMBL/GenBank/DDBJ databases">
        <title>Genome sequence of 2 isolates from Red Sea Mangroves.</title>
        <authorList>
            <person name="Sefrji F."/>
            <person name="Michoud G."/>
            <person name="Merlino G."/>
            <person name="Daffonchio D."/>
        </authorList>
    </citation>
    <scope>NUCLEOTIDE SEQUENCE [LARGE SCALE GENOMIC DNA]</scope>
    <source>
        <strain evidence="8 9">R1DC25</strain>
    </source>
</reference>
<keyword evidence="1 6" id="KW-0575">Peroxidase</keyword>
<dbReference type="PROSITE" id="PS51352">
    <property type="entry name" value="THIOREDOXIN_2"/>
    <property type="match status" value="1"/>
</dbReference>
<dbReference type="SUPFAM" id="SSF52833">
    <property type="entry name" value="Thioredoxin-like"/>
    <property type="match status" value="1"/>
</dbReference>
<protein>
    <recommendedName>
        <fullName evidence="6">Glutathione-dependent peroxiredoxin</fullName>
        <ecNumber evidence="6">1.11.1.27</ecNumber>
    </recommendedName>
</protein>
<dbReference type="PANTHER" id="PTHR10430">
    <property type="entry name" value="PEROXIREDOXIN"/>
    <property type="match status" value="1"/>
</dbReference>
<evidence type="ECO:0000313" key="9">
    <source>
        <dbReference type="Proteomes" id="UP000593594"/>
    </source>
</evidence>
<evidence type="ECO:0000256" key="4">
    <source>
        <dbReference type="ARBA" id="ARBA00023284"/>
    </source>
</evidence>
<dbReference type="RefSeq" id="WP_213163358.1">
    <property type="nucleotide sequence ID" value="NZ_CP058214.1"/>
</dbReference>
<dbReference type="InterPro" id="IPR013766">
    <property type="entry name" value="Thioredoxin_domain"/>
</dbReference>
<evidence type="ECO:0000256" key="3">
    <source>
        <dbReference type="ARBA" id="ARBA00023002"/>
    </source>
</evidence>
<dbReference type="EC" id="1.11.1.27" evidence="6"/>
<evidence type="ECO:0000256" key="5">
    <source>
        <dbReference type="PIRSR" id="PIRSR637944-1"/>
    </source>
</evidence>
<dbReference type="Pfam" id="PF08534">
    <property type="entry name" value="Redoxin"/>
    <property type="match status" value="1"/>
</dbReference>
<dbReference type="GO" id="GO:0034599">
    <property type="term" value="P:cellular response to oxidative stress"/>
    <property type="evidence" value="ECO:0007669"/>
    <property type="project" value="InterPro"/>
</dbReference>
<name>A0A7S8C2F1_9HYPH</name>
<evidence type="ECO:0000259" key="7">
    <source>
        <dbReference type="PROSITE" id="PS51352"/>
    </source>
</evidence>
<dbReference type="InterPro" id="IPR037944">
    <property type="entry name" value="PRX5-like"/>
</dbReference>
<dbReference type="GO" id="GO:0045454">
    <property type="term" value="P:cell redox homeostasis"/>
    <property type="evidence" value="ECO:0007669"/>
    <property type="project" value="TreeGrafter"/>
</dbReference>
<comment type="catalytic activity">
    <reaction evidence="6">
        <text>a hydroperoxide + 2 glutathione = an alcohol + glutathione disulfide + H2O</text>
        <dbReference type="Rhea" id="RHEA:62632"/>
        <dbReference type="ChEBI" id="CHEBI:15377"/>
        <dbReference type="ChEBI" id="CHEBI:30879"/>
        <dbReference type="ChEBI" id="CHEBI:35924"/>
        <dbReference type="ChEBI" id="CHEBI:57925"/>
        <dbReference type="ChEBI" id="CHEBI:58297"/>
        <dbReference type="EC" id="1.11.1.27"/>
    </reaction>
</comment>
<dbReference type="InterPro" id="IPR036249">
    <property type="entry name" value="Thioredoxin-like_sf"/>
</dbReference>
<keyword evidence="3 6" id="KW-0560">Oxidoreductase</keyword>
<comment type="function">
    <text evidence="6">Thiol-specific peroxidase that catalyzes the reduction of hydrogen peroxide and organic hydroperoxides to water and alcohols, respectively. Plays a role in cell protection against oxidative stress by detoxifying peroxides.</text>
</comment>
<dbReference type="FunFam" id="3.40.30.10:FF:000020">
    <property type="entry name" value="Peroxiredoxin"/>
    <property type="match status" value="1"/>
</dbReference>
<dbReference type="AlphaFoldDB" id="A0A7S8C2F1"/>
<keyword evidence="9" id="KW-1185">Reference proteome</keyword>
<keyword evidence="4 6" id="KW-0676">Redox-active center</keyword>
<dbReference type="CDD" id="cd03013">
    <property type="entry name" value="PRX5_like"/>
    <property type="match status" value="1"/>
</dbReference>
<dbReference type="Gene3D" id="3.40.30.10">
    <property type="entry name" value="Glutaredoxin"/>
    <property type="match status" value="1"/>
</dbReference>
<feature type="active site" description="Cysteine sulfenic acid (-SOH) intermediate" evidence="5">
    <location>
        <position position="49"/>
    </location>
</feature>
<comment type="similarity">
    <text evidence="6">Belongs to the peroxiredoxin family. Prx5 subfamily.</text>
</comment>
<accession>A0A7S8C2F1</accession>
<dbReference type="PANTHER" id="PTHR10430:SF16">
    <property type="entry name" value="PEROXIREDOXIN-5, MITOCHONDRIAL"/>
    <property type="match status" value="1"/>
</dbReference>
<dbReference type="Proteomes" id="UP000593594">
    <property type="component" value="Chromosome"/>
</dbReference>
<dbReference type="GO" id="GO:0042744">
    <property type="term" value="P:hydrogen peroxide catabolic process"/>
    <property type="evidence" value="ECO:0007669"/>
    <property type="project" value="TreeGrafter"/>
</dbReference>
<evidence type="ECO:0000313" key="8">
    <source>
        <dbReference type="EMBL" id="QPC42126.1"/>
    </source>
</evidence>
<sequence>MSIKVGDRLPEATFMTMTADGPQQLTTADVFGGRKVVLFAVPGAFTPTCHLKHMPGFIELADQIKAKGVDTIACVAVNDMFVLDAWGKQSNADGKVQLLADGNADFTKKIGLELDASGAGLGTRSQRYAMVVNDGVVETLNVEEKASDAEASSAQKILAAL</sequence>
<evidence type="ECO:0000256" key="1">
    <source>
        <dbReference type="ARBA" id="ARBA00022559"/>
    </source>
</evidence>
<evidence type="ECO:0000256" key="6">
    <source>
        <dbReference type="RuleBase" id="RU366011"/>
    </source>
</evidence>
<keyword evidence="2 6" id="KW-0049">Antioxidant</keyword>
<dbReference type="KEGG" id="kmn:HW532_05065"/>
<dbReference type="InterPro" id="IPR013740">
    <property type="entry name" value="Redoxin"/>
</dbReference>
<dbReference type="EMBL" id="CP058214">
    <property type="protein sequence ID" value="QPC42126.1"/>
    <property type="molecule type" value="Genomic_DNA"/>
</dbReference>
<organism evidence="8 9">
    <name type="scientific">Kaustia mangrovi</name>
    <dbReference type="NCBI Taxonomy" id="2593653"/>
    <lineage>
        <taxon>Bacteria</taxon>
        <taxon>Pseudomonadati</taxon>
        <taxon>Pseudomonadota</taxon>
        <taxon>Alphaproteobacteria</taxon>
        <taxon>Hyphomicrobiales</taxon>
        <taxon>Parvibaculaceae</taxon>
        <taxon>Kaustia</taxon>
    </lineage>
</organism>
<dbReference type="GO" id="GO:0008379">
    <property type="term" value="F:thioredoxin peroxidase activity"/>
    <property type="evidence" value="ECO:0007669"/>
    <property type="project" value="InterPro"/>
</dbReference>
<feature type="domain" description="Thioredoxin" evidence="7">
    <location>
        <begin position="3"/>
        <end position="161"/>
    </location>
</feature>